<evidence type="ECO:0000313" key="8">
    <source>
        <dbReference type="Proteomes" id="UP001497525"/>
    </source>
</evidence>
<evidence type="ECO:0000313" key="7">
    <source>
        <dbReference type="EMBL" id="CAL5139208.1"/>
    </source>
</evidence>
<protein>
    <submittedName>
        <fullName evidence="7">Uncharacterized protein</fullName>
    </submittedName>
</protein>
<dbReference type="PANTHER" id="PTHR13326">
    <property type="entry name" value="TRNA PSEUDOURIDINE SYNTHASE D"/>
    <property type="match status" value="1"/>
</dbReference>
<sequence>MEQPPPKRPRVDLDGPQSNSEEPDGPWIFPSSELQGEEDVGITAYVRPTVDGFHCVLKNRWEDFIVREISHGAEAKITSVEPIPQSSEVKDIQYEDAKALEPYMSKLEEVAKDPSLSLKIEAPTNKMQRTLIHEAVRRSFPNLSSATIREGDKSFIIVSRSDSKTGAITRLPKRASAVLPKNLPYCRFVLYKEGKDTINAIQVLSRCLHIQPGMFGYAGTKDRRAITTQFVTVKGIDSKRLSSLNSHLRGLCVGNFSYVSSPLFLGDLNGNRFTVVLRSVRASDQKIRLAVESWKQNGFINYYGLQRFGHSKKSKSYEIGRHLILGNWAEAIDLILAPTSADLPQVRKAKEHFATSDDAVESSSIIPPCAEKSLLQGVAKHGKILNALHSLPRNLRQLYAHSYQSLIWNRVASRRVTELGIDGECAHTGDLFILNAGAVVQDSNADEGCPDPCSQSAELSCCESLPNPEVASESDAKSISVTDVVLPLPGFAVRYPENESGRYYTELLKEDGLTMEDFRHRVKDFSLPGTYRTLIVKPENVTYELRSYTDANVPLVRSDIEELKMPGSRSQQTGSSLATDKETGNNSPEHTERALILSFTLPKSSYATIAIRELTKSAVERR</sequence>
<dbReference type="SUPFAM" id="SSF55120">
    <property type="entry name" value="Pseudouridine synthase"/>
    <property type="match status" value="1"/>
</dbReference>
<comment type="caution">
    <text evidence="7">The sequence shown here is derived from an EMBL/GenBank/DDBJ whole genome shotgun (WGS) entry which is preliminary data.</text>
</comment>
<evidence type="ECO:0000256" key="1">
    <source>
        <dbReference type="ARBA" id="ARBA00007953"/>
    </source>
</evidence>
<feature type="compositionally biased region" description="Polar residues" evidence="4">
    <location>
        <begin position="568"/>
        <end position="578"/>
    </location>
</feature>
<dbReference type="InterPro" id="IPR042214">
    <property type="entry name" value="TruD_catalytic"/>
</dbReference>
<dbReference type="Pfam" id="PF01142">
    <property type="entry name" value="TruD"/>
    <property type="match status" value="1"/>
</dbReference>
<gene>
    <name evidence="7" type="ORF">CDAUBV1_LOCUS14242</name>
</gene>
<dbReference type="AlphaFoldDB" id="A0AAV2TPP5"/>
<feature type="region of interest" description="Disordered" evidence="4">
    <location>
        <begin position="564"/>
        <end position="591"/>
    </location>
</feature>
<dbReference type="PROSITE" id="PS01268">
    <property type="entry name" value="UPF0024"/>
    <property type="match status" value="1"/>
</dbReference>
<comment type="similarity">
    <text evidence="1">Belongs to the pseudouridine synthase TruD family.</text>
</comment>
<dbReference type="PROSITE" id="PS50984">
    <property type="entry name" value="TRUD"/>
    <property type="match status" value="1"/>
</dbReference>
<dbReference type="PIRSF" id="PIRSF037016">
    <property type="entry name" value="Pseudouridin_synth_euk_prd"/>
    <property type="match status" value="1"/>
</dbReference>
<dbReference type="GO" id="GO:0008033">
    <property type="term" value="P:tRNA processing"/>
    <property type="evidence" value="ECO:0007669"/>
    <property type="project" value="UniProtKB-KW"/>
</dbReference>
<keyword evidence="3" id="KW-0413">Isomerase</keyword>
<dbReference type="InterPro" id="IPR011760">
    <property type="entry name" value="PsdUridine_synth_TruD_insert"/>
</dbReference>
<evidence type="ECO:0000256" key="2">
    <source>
        <dbReference type="ARBA" id="ARBA00022694"/>
    </source>
</evidence>
<dbReference type="GO" id="GO:0003723">
    <property type="term" value="F:RNA binding"/>
    <property type="evidence" value="ECO:0007669"/>
    <property type="project" value="InterPro"/>
</dbReference>
<feature type="domain" description="TRUD" evidence="5">
    <location>
        <begin position="298"/>
        <end position="537"/>
    </location>
</feature>
<dbReference type="InterPro" id="IPR001656">
    <property type="entry name" value="PsdUridine_synth_TruD"/>
</dbReference>
<organism evidence="7 8">
    <name type="scientific">Calicophoron daubneyi</name>
    <name type="common">Rumen fluke</name>
    <name type="synonym">Paramphistomum daubneyi</name>
    <dbReference type="NCBI Taxonomy" id="300641"/>
    <lineage>
        <taxon>Eukaryota</taxon>
        <taxon>Metazoa</taxon>
        <taxon>Spiralia</taxon>
        <taxon>Lophotrochozoa</taxon>
        <taxon>Platyhelminthes</taxon>
        <taxon>Trematoda</taxon>
        <taxon>Digenea</taxon>
        <taxon>Plagiorchiida</taxon>
        <taxon>Pronocephalata</taxon>
        <taxon>Paramphistomoidea</taxon>
        <taxon>Paramphistomidae</taxon>
        <taxon>Calicophoron</taxon>
    </lineage>
</organism>
<accession>A0AAV2TPP5</accession>
<keyword evidence="2" id="KW-0819">tRNA processing</keyword>
<dbReference type="PANTHER" id="PTHR13326:SF21">
    <property type="entry name" value="PSEUDOURIDYLATE SYNTHASE PUS7L"/>
    <property type="match status" value="1"/>
</dbReference>
<evidence type="ECO:0000259" key="5">
    <source>
        <dbReference type="PROSITE" id="PS50984"/>
    </source>
</evidence>
<evidence type="ECO:0000256" key="3">
    <source>
        <dbReference type="ARBA" id="ARBA00023235"/>
    </source>
</evidence>
<dbReference type="InterPro" id="IPR001374">
    <property type="entry name" value="R3H_dom"/>
</dbReference>
<evidence type="ECO:0000259" key="6">
    <source>
        <dbReference type="PROSITE" id="PS51061"/>
    </source>
</evidence>
<feature type="compositionally biased region" description="Basic and acidic residues" evidence="4">
    <location>
        <begin position="579"/>
        <end position="591"/>
    </location>
</feature>
<proteinExistence type="inferred from homology"/>
<dbReference type="PROSITE" id="PS51061">
    <property type="entry name" value="R3H"/>
    <property type="match status" value="1"/>
</dbReference>
<reference evidence="7" key="1">
    <citation type="submission" date="2024-06" db="EMBL/GenBank/DDBJ databases">
        <authorList>
            <person name="Liu X."/>
            <person name="Lenzi L."/>
            <person name="Haldenby T S."/>
            <person name="Uol C."/>
        </authorList>
    </citation>
    <scope>NUCLEOTIDE SEQUENCE</scope>
</reference>
<dbReference type="NCBIfam" id="TIGR00094">
    <property type="entry name" value="tRNA_TruD_broad"/>
    <property type="match status" value="1"/>
</dbReference>
<dbReference type="CDD" id="cd02576">
    <property type="entry name" value="PseudoU_synth_ScPUS7"/>
    <property type="match status" value="1"/>
</dbReference>
<feature type="domain" description="R3H" evidence="6">
    <location>
        <begin position="94"/>
        <end position="162"/>
    </location>
</feature>
<evidence type="ECO:0000256" key="4">
    <source>
        <dbReference type="SAM" id="MobiDB-lite"/>
    </source>
</evidence>
<dbReference type="InterPro" id="IPR020119">
    <property type="entry name" value="PsdUridine_synth_TruD_CS"/>
</dbReference>
<dbReference type="GO" id="GO:0009982">
    <property type="term" value="F:pseudouridine synthase activity"/>
    <property type="evidence" value="ECO:0007669"/>
    <property type="project" value="InterPro"/>
</dbReference>
<dbReference type="InterPro" id="IPR020103">
    <property type="entry name" value="PsdUridine_synth_cat_dom_sf"/>
</dbReference>
<dbReference type="GO" id="GO:0001522">
    <property type="term" value="P:pseudouridine synthesis"/>
    <property type="evidence" value="ECO:0007669"/>
    <property type="project" value="InterPro"/>
</dbReference>
<feature type="region of interest" description="Disordered" evidence="4">
    <location>
        <begin position="1"/>
        <end position="32"/>
    </location>
</feature>
<dbReference type="GO" id="GO:0005634">
    <property type="term" value="C:nucleus"/>
    <property type="evidence" value="ECO:0007669"/>
    <property type="project" value="TreeGrafter"/>
</dbReference>
<name>A0AAV2TPP5_CALDB</name>
<dbReference type="Proteomes" id="UP001497525">
    <property type="component" value="Unassembled WGS sequence"/>
</dbReference>
<dbReference type="Gene3D" id="3.30.2350.20">
    <property type="entry name" value="TruD, catalytic domain"/>
    <property type="match status" value="2"/>
</dbReference>
<dbReference type="EMBL" id="CAXLJL010000600">
    <property type="protein sequence ID" value="CAL5139208.1"/>
    <property type="molecule type" value="Genomic_DNA"/>
</dbReference>